<evidence type="ECO:0000313" key="3">
    <source>
        <dbReference type="Proteomes" id="UP001201262"/>
    </source>
</evidence>
<proteinExistence type="predicted"/>
<sequence>MNRLESKLKYLGSTIIQRERHGLKPDNAYRPKRLPRGRSTMWPSLVGGSRLAG</sequence>
<accession>A0AAD4KYI1</accession>
<protein>
    <submittedName>
        <fullName evidence="2">Uncharacterized protein</fullName>
    </submittedName>
</protein>
<gene>
    <name evidence="2" type="ORF">BGW36DRAFT_373556</name>
</gene>
<comment type="caution">
    <text evidence="2">The sequence shown here is derived from an EMBL/GenBank/DDBJ whole genome shotgun (WGS) entry which is preliminary data.</text>
</comment>
<evidence type="ECO:0000256" key="1">
    <source>
        <dbReference type="SAM" id="MobiDB-lite"/>
    </source>
</evidence>
<dbReference type="GeneID" id="70245879"/>
<dbReference type="RefSeq" id="XP_046073876.1">
    <property type="nucleotide sequence ID" value="XM_046215592.1"/>
</dbReference>
<organism evidence="2 3">
    <name type="scientific">Talaromyces proteolyticus</name>
    <dbReference type="NCBI Taxonomy" id="1131652"/>
    <lineage>
        <taxon>Eukaryota</taxon>
        <taxon>Fungi</taxon>
        <taxon>Dikarya</taxon>
        <taxon>Ascomycota</taxon>
        <taxon>Pezizomycotina</taxon>
        <taxon>Eurotiomycetes</taxon>
        <taxon>Eurotiomycetidae</taxon>
        <taxon>Eurotiales</taxon>
        <taxon>Trichocomaceae</taxon>
        <taxon>Talaromyces</taxon>
        <taxon>Talaromyces sect. Bacilispori</taxon>
    </lineage>
</organism>
<keyword evidence="3" id="KW-1185">Reference proteome</keyword>
<reference evidence="2" key="1">
    <citation type="submission" date="2021-12" db="EMBL/GenBank/DDBJ databases">
        <title>Convergent genome expansion in fungi linked to evolution of root-endophyte symbiosis.</title>
        <authorList>
            <consortium name="DOE Joint Genome Institute"/>
            <person name="Ke Y.-H."/>
            <person name="Bonito G."/>
            <person name="Liao H.-L."/>
            <person name="Looney B."/>
            <person name="Rojas-Flechas A."/>
            <person name="Nash J."/>
            <person name="Hameed K."/>
            <person name="Schadt C."/>
            <person name="Martin F."/>
            <person name="Crous P.W."/>
            <person name="Miettinen O."/>
            <person name="Magnuson J.K."/>
            <person name="Labbe J."/>
            <person name="Jacobson D."/>
            <person name="Doktycz M.J."/>
            <person name="Veneault-Fourrey C."/>
            <person name="Kuo A."/>
            <person name="Mondo S."/>
            <person name="Calhoun S."/>
            <person name="Riley R."/>
            <person name="Ohm R."/>
            <person name="LaButti K."/>
            <person name="Andreopoulos B."/>
            <person name="Pangilinan J."/>
            <person name="Nolan M."/>
            <person name="Tritt A."/>
            <person name="Clum A."/>
            <person name="Lipzen A."/>
            <person name="Daum C."/>
            <person name="Barry K."/>
            <person name="Grigoriev I.V."/>
            <person name="Vilgalys R."/>
        </authorList>
    </citation>
    <scope>NUCLEOTIDE SEQUENCE</scope>
    <source>
        <strain evidence="2">PMI_201</strain>
    </source>
</reference>
<dbReference type="AlphaFoldDB" id="A0AAD4KYI1"/>
<dbReference type="EMBL" id="JAJTJA010000004">
    <property type="protein sequence ID" value="KAH8700170.1"/>
    <property type="molecule type" value="Genomic_DNA"/>
</dbReference>
<feature type="region of interest" description="Disordered" evidence="1">
    <location>
        <begin position="22"/>
        <end position="53"/>
    </location>
</feature>
<evidence type="ECO:0000313" key="2">
    <source>
        <dbReference type="EMBL" id="KAH8700170.1"/>
    </source>
</evidence>
<name>A0AAD4KYI1_9EURO</name>
<dbReference type="Proteomes" id="UP001201262">
    <property type="component" value="Unassembled WGS sequence"/>
</dbReference>